<evidence type="ECO:0000313" key="3">
    <source>
        <dbReference type="Proteomes" id="UP000215509"/>
    </source>
</evidence>
<feature type="transmembrane region" description="Helical" evidence="1">
    <location>
        <begin position="9"/>
        <end position="27"/>
    </location>
</feature>
<dbReference type="InterPro" id="IPR050490">
    <property type="entry name" value="Bact_solute-bd_prot1"/>
</dbReference>
<evidence type="ECO:0000313" key="2">
    <source>
        <dbReference type="EMBL" id="OXM85450.1"/>
    </source>
</evidence>
<dbReference type="Pfam" id="PF01547">
    <property type="entry name" value="SBP_bac_1"/>
    <property type="match status" value="1"/>
</dbReference>
<accession>A0A229UQ09</accession>
<dbReference type="OrthoDB" id="9787283at2"/>
<keyword evidence="1" id="KW-1133">Transmembrane helix</keyword>
<organism evidence="2 3">
    <name type="scientific">Paenibacillus rigui</name>
    <dbReference type="NCBI Taxonomy" id="554312"/>
    <lineage>
        <taxon>Bacteria</taxon>
        <taxon>Bacillati</taxon>
        <taxon>Bacillota</taxon>
        <taxon>Bacilli</taxon>
        <taxon>Bacillales</taxon>
        <taxon>Paenibacillaceae</taxon>
        <taxon>Paenibacillus</taxon>
    </lineage>
</organism>
<sequence length="533" mass="60998">MIKAWSTKAVILIAMAVISGCFYILFLHDDTRRTQPREGELPAAGERTLKVMFSETDNQKVRENSPIQQEIAKRTGFKLMYAAVPVSNYNDKKKTLLTTQNVPDIMQIDKQDVNEFSSTGAFLPLMDYMNKGLMPNFKKLWDQNPDLVRLTVDGQLYGFPAIARDEAKNGFGPVIRMDLLQKHGLPVPRSFDELLGTLARLKELYPDSVPWSVRKGTSQLLAASSYMLGSGYNAGNGIYFDKDKGQYVYGPASREFKNVLSFLNKAYTSGLLDPDYAILTQQQWTEKLTGGESFFFIDNSGFGLNFTRALRQKHLEAFFQVMPIPEYAEGKSRARFYMNTFSGKMFAISSKVQDPESIVKLMDWMYSEEAFRLMNFGIEGLHYTLDGSDRPVYKKEFVETFIHSQPTPYYALYSELGCCQLSFTPYYSNTMSQFQIERMTGTWDELNEQYWNIVASDPAYEPLAMEPPLTSREAARVRDINTLLNDRLDKEFDKFIMGLKPLQEYDQVIRQARELGAGELEDIYNKASARLQR</sequence>
<evidence type="ECO:0008006" key="4">
    <source>
        <dbReference type="Google" id="ProtNLM"/>
    </source>
</evidence>
<keyword evidence="1" id="KW-0472">Membrane</keyword>
<comment type="caution">
    <text evidence="2">The sequence shown here is derived from an EMBL/GenBank/DDBJ whole genome shotgun (WGS) entry which is preliminary data.</text>
</comment>
<protein>
    <recommendedName>
        <fullName evidence="4">ABC transporter substrate-binding protein</fullName>
    </recommendedName>
</protein>
<dbReference type="PROSITE" id="PS51257">
    <property type="entry name" value="PROKAR_LIPOPROTEIN"/>
    <property type="match status" value="1"/>
</dbReference>
<dbReference type="SUPFAM" id="SSF53850">
    <property type="entry name" value="Periplasmic binding protein-like II"/>
    <property type="match status" value="1"/>
</dbReference>
<name>A0A229UQ09_9BACL</name>
<keyword evidence="3" id="KW-1185">Reference proteome</keyword>
<dbReference type="EMBL" id="NMQW01000022">
    <property type="protein sequence ID" value="OXM85450.1"/>
    <property type="molecule type" value="Genomic_DNA"/>
</dbReference>
<evidence type="ECO:0000256" key="1">
    <source>
        <dbReference type="SAM" id="Phobius"/>
    </source>
</evidence>
<dbReference type="PANTHER" id="PTHR43649">
    <property type="entry name" value="ARABINOSE-BINDING PROTEIN-RELATED"/>
    <property type="match status" value="1"/>
</dbReference>
<keyword evidence="1" id="KW-0812">Transmembrane</keyword>
<gene>
    <name evidence="2" type="ORF">CF651_15705</name>
</gene>
<reference evidence="2 3" key="1">
    <citation type="submission" date="2017-07" db="EMBL/GenBank/DDBJ databases">
        <title>Genome sequencing and assembly of Paenibacillus rigui.</title>
        <authorList>
            <person name="Mayilraj S."/>
        </authorList>
    </citation>
    <scope>NUCLEOTIDE SEQUENCE [LARGE SCALE GENOMIC DNA]</scope>
    <source>
        <strain evidence="2 3">JCM 16352</strain>
    </source>
</reference>
<dbReference type="Proteomes" id="UP000215509">
    <property type="component" value="Unassembled WGS sequence"/>
</dbReference>
<proteinExistence type="predicted"/>
<dbReference type="RefSeq" id="WP_094015811.1">
    <property type="nucleotide sequence ID" value="NZ_NMQW01000022.1"/>
</dbReference>
<dbReference type="PANTHER" id="PTHR43649:SF17">
    <property type="entry name" value="ABC TRANSPORTER SOLUTE BINDING PROTEIN-SUGAR TRANSPORT"/>
    <property type="match status" value="1"/>
</dbReference>
<dbReference type="InterPro" id="IPR006059">
    <property type="entry name" value="SBP"/>
</dbReference>
<dbReference type="Gene3D" id="3.40.190.10">
    <property type="entry name" value="Periplasmic binding protein-like II"/>
    <property type="match status" value="2"/>
</dbReference>
<dbReference type="AlphaFoldDB" id="A0A229UQ09"/>